<feature type="transmembrane region" description="Helical" evidence="2">
    <location>
        <begin position="158"/>
        <end position="177"/>
    </location>
</feature>
<evidence type="ECO:0000256" key="2">
    <source>
        <dbReference type="SAM" id="Phobius"/>
    </source>
</evidence>
<evidence type="ECO:0000256" key="1">
    <source>
        <dbReference type="SAM" id="MobiDB-lite"/>
    </source>
</evidence>
<feature type="transmembrane region" description="Helical" evidence="2">
    <location>
        <begin position="89"/>
        <end position="109"/>
    </location>
</feature>
<evidence type="ECO:0008006" key="5">
    <source>
        <dbReference type="Google" id="ProtNLM"/>
    </source>
</evidence>
<accession>A0A2P6N516</accession>
<dbReference type="AlphaFoldDB" id="A0A2P6N516"/>
<keyword evidence="2" id="KW-0812">Transmembrane</keyword>
<feature type="transmembrane region" description="Helical" evidence="2">
    <location>
        <begin position="118"/>
        <end position="138"/>
    </location>
</feature>
<dbReference type="Proteomes" id="UP000241769">
    <property type="component" value="Unassembled WGS sequence"/>
</dbReference>
<gene>
    <name evidence="3" type="ORF">PROFUN_13193</name>
</gene>
<name>A0A2P6N516_9EUKA</name>
<reference evidence="3 4" key="1">
    <citation type="journal article" date="2018" name="Genome Biol. Evol.">
        <title>Multiple Roots of Fruiting Body Formation in Amoebozoa.</title>
        <authorList>
            <person name="Hillmann F."/>
            <person name="Forbes G."/>
            <person name="Novohradska S."/>
            <person name="Ferling I."/>
            <person name="Riege K."/>
            <person name="Groth M."/>
            <person name="Westermann M."/>
            <person name="Marz M."/>
            <person name="Spaller T."/>
            <person name="Winckler T."/>
            <person name="Schaap P."/>
            <person name="Glockner G."/>
        </authorList>
    </citation>
    <scope>NUCLEOTIDE SEQUENCE [LARGE SCALE GENOMIC DNA]</scope>
    <source>
        <strain evidence="3 4">Jena</strain>
    </source>
</reference>
<feature type="region of interest" description="Disordered" evidence="1">
    <location>
        <begin position="1"/>
        <end position="27"/>
    </location>
</feature>
<keyword evidence="2" id="KW-0472">Membrane</keyword>
<protein>
    <recommendedName>
        <fullName evidence="5">Transmembrane protein</fullName>
    </recommendedName>
</protein>
<proteinExistence type="predicted"/>
<sequence length="207" mass="22894">MPIRALETPRASESSGREAHSRQGRAQTVSVDVIPTEDRVSLLRRRSSVENTIIRVPSEKMSIQMVAVVAILLHTAVAVITASKDVHHLPLLLLPQAIFLPSLSLLLWLSHSSASRRLVLVAGTFNVLSIVLLAVQPFLIRSLINNAGTWHAVDVGAFILWLHLVLAIVRGFALYPLKMLYQQQPRDGQVYEMVNVSEERGTKKATV</sequence>
<feature type="transmembrane region" description="Helical" evidence="2">
    <location>
        <begin position="63"/>
        <end position="83"/>
    </location>
</feature>
<keyword evidence="2" id="KW-1133">Transmembrane helix</keyword>
<keyword evidence="4" id="KW-1185">Reference proteome</keyword>
<evidence type="ECO:0000313" key="4">
    <source>
        <dbReference type="Proteomes" id="UP000241769"/>
    </source>
</evidence>
<comment type="caution">
    <text evidence="3">The sequence shown here is derived from an EMBL/GenBank/DDBJ whole genome shotgun (WGS) entry which is preliminary data.</text>
</comment>
<organism evidence="3 4">
    <name type="scientific">Planoprotostelium fungivorum</name>
    <dbReference type="NCBI Taxonomy" id="1890364"/>
    <lineage>
        <taxon>Eukaryota</taxon>
        <taxon>Amoebozoa</taxon>
        <taxon>Evosea</taxon>
        <taxon>Variosea</taxon>
        <taxon>Cavosteliida</taxon>
        <taxon>Cavosteliaceae</taxon>
        <taxon>Planoprotostelium</taxon>
    </lineage>
</organism>
<dbReference type="InParanoid" id="A0A2P6N516"/>
<dbReference type="EMBL" id="MDYQ01000200">
    <property type="protein sequence ID" value="PRP79032.1"/>
    <property type="molecule type" value="Genomic_DNA"/>
</dbReference>
<evidence type="ECO:0000313" key="3">
    <source>
        <dbReference type="EMBL" id="PRP79032.1"/>
    </source>
</evidence>